<feature type="transmembrane region" description="Helical" evidence="1">
    <location>
        <begin position="97"/>
        <end position="120"/>
    </location>
</feature>
<keyword evidence="1" id="KW-1133">Transmembrane helix</keyword>
<evidence type="ECO:0000313" key="2">
    <source>
        <dbReference type="EMBL" id="RGD73521.1"/>
    </source>
</evidence>
<keyword evidence="1" id="KW-0472">Membrane</keyword>
<dbReference type="InterPro" id="IPR023804">
    <property type="entry name" value="DUF3792_TM"/>
</dbReference>
<reference evidence="2 3" key="1">
    <citation type="submission" date="2018-08" db="EMBL/GenBank/DDBJ databases">
        <title>A genome reference for cultivated species of the human gut microbiota.</title>
        <authorList>
            <person name="Zou Y."/>
            <person name="Xue W."/>
            <person name="Luo G."/>
        </authorList>
    </citation>
    <scope>NUCLEOTIDE SEQUENCE [LARGE SCALE GENOMIC DNA]</scope>
    <source>
        <strain evidence="2 3">AM25-6</strain>
    </source>
</reference>
<gene>
    <name evidence="2" type="ORF">DW687_09180</name>
</gene>
<feature type="transmembrane region" description="Helical" evidence="1">
    <location>
        <begin position="41"/>
        <end position="59"/>
    </location>
</feature>
<organism evidence="2 3">
    <name type="scientific">Anaerofustis stercorihominis</name>
    <dbReference type="NCBI Taxonomy" id="214853"/>
    <lineage>
        <taxon>Bacteria</taxon>
        <taxon>Bacillati</taxon>
        <taxon>Bacillota</taxon>
        <taxon>Clostridia</taxon>
        <taxon>Eubacteriales</taxon>
        <taxon>Eubacteriaceae</taxon>
        <taxon>Anaerofustis</taxon>
    </lineage>
</organism>
<comment type="caution">
    <text evidence="2">The sequence shown here is derived from an EMBL/GenBank/DDBJ whole genome shotgun (WGS) entry which is preliminary data.</text>
</comment>
<dbReference type="Proteomes" id="UP000261212">
    <property type="component" value="Unassembled WGS sequence"/>
</dbReference>
<dbReference type="RefSeq" id="WP_117532531.1">
    <property type="nucleotide sequence ID" value="NZ_QUSM01000005.1"/>
</dbReference>
<protein>
    <submittedName>
        <fullName evidence="2">TIGR04086 family membrane protein</fullName>
    </submittedName>
</protein>
<dbReference type="EMBL" id="QUSM01000005">
    <property type="protein sequence ID" value="RGD73521.1"/>
    <property type="molecule type" value="Genomic_DNA"/>
</dbReference>
<dbReference type="NCBIfam" id="TIGR04086">
    <property type="entry name" value="TIGR04086_membr"/>
    <property type="match status" value="1"/>
</dbReference>
<feature type="transmembrane region" description="Helical" evidence="1">
    <location>
        <begin position="71"/>
        <end position="91"/>
    </location>
</feature>
<evidence type="ECO:0000313" key="3">
    <source>
        <dbReference type="Proteomes" id="UP000261212"/>
    </source>
</evidence>
<keyword evidence="1" id="KW-0812">Transmembrane</keyword>
<sequence length="124" mass="13718">MTNSNNMNNLLRAVILGSIFAVISVFIFSLLMYFFDFPVSVQSGGLYILLNLSLFIASVHAGRRTTAKGYLYGLFSGLIFIVILLLINLLISEGRFSIMTFFLKMPVLLLVSLIGGIFGANLRK</sequence>
<accession>A0A3E3DWA0</accession>
<evidence type="ECO:0000256" key="1">
    <source>
        <dbReference type="SAM" id="Phobius"/>
    </source>
</evidence>
<name>A0A3E3DWA0_9FIRM</name>
<dbReference type="AlphaFoldDB" id="A0A3E3DWA0"/>
<feature type="transmembrane region" description="Helical" evidence="1">
    <location>
        <begin position="12"/>
        <end position="35"/>
    </location>
</feature>
<dbReference type="Pfam" id="PF12670">
    <property type="entry name" value="DUF3792"/>
    <property type="match status" value="1"/>
</dbReference>
<proteinExistence type="predicted"/>